<sequence length="372" mass="41149">MSENRGSWLSTATGLFFSWAALSLGVRIWVKLGRNQSRGLDDYTILAAFVLVVLHVAANFWAVHYGYGLPLNNISDSHLDEVEGALYTSQLSYIIATGLTKISTAFFIGRLTRYGPQVRMSYILAGVTGVWVLASTLVIALRGDLARPWATLDGSETLYHRWLAVEAVGLAIEVALWALSIFLIWNLQMRLRKRVMILAAFGCRLFLIPLIALRLVYLSPAENDNPTVTSIIPHILTEAALEYSVLCTSITALKPFLRPLHSSAIVNSVGGNASNPYSRSQGRVQGIYMLSSVSGKDNKDEYETTTTAVESGKDNKIQVPKPIFRPDISGGETVTSVQTDAHRDDIESMESGSSEQMIIRTTRNWSVRYEER</sequence>
<organism evidence="3 4">
    <name type="scientific">Cladophialophora bantiana (strain ATCC 10958 / CBS 173.52 / CDC B-1940 / NIH 8579)</name>
    <name type="common">Xylohypha bantiana</name>
    <dbReference type="NCBI Taxonomy" id="1442370"/>
    <lineage>
        <taxon>Eukaryota</taxon>
        <taxon>Fungi</taxon>
        <taxon>Dikarya</taxon>
        <taxon>Ascomycota</taxon>
        <taxon>Pezizomycotina</taxon>
        <taxon>Eurotiomycetes</taxon>
        <taxon>Chaetothyriomycetidae</taxon>
        <taxon>Chaetothyriales</taxon>
        <taxon>Herpotrichiellaceae</taxon>
        <taxon>Cladophialophora</taxon>
    </lineage>
</organism>
<keyword evidence="1" id="KW-0472">Membrane</keyword>
<dbReference type="HOGENOM" id="CLU_036632_4_0_1"/>
<feature type="transmembrane region" description="Helical" evidence="1">
    <location>
        <begin position="42"/>
        <end position="67"/>
    </location>
</feature>
<feature type="transmembrane region" description="Helical" evidence="1">
    <location>
        <begin position="120"/>
        <end position="142"/>
    </location>
</feature>
<dbReference type="GeneID" id="27702831"/>
<dbReference type="RefSeq" id="XP_016616415.1">
    <property type="nucleotide sequence ID" value="XM_016767623.1"/>
</dbReference>
<evidence type="ECO:0000259" key="2">
    <source>
        <dbReference type="Pfam" id="PF20684"/>
    </source>
</evidence>
<gene>
    <name evidence="3" type="ORF">Z519_09903</name>
</gene>
<dbReference type="Pfam" id="PF20684">
    <property type="entry name" value="Fung_rhodopsin"/>
    <property type="match status" value="1"/>
</dbReference>
<evidence type="ECO:0000313" key="3">
    <source>
        <dbReference type="EMBL" id="KIW89746.1"/>
    </source>
</evidence>
<proteinExistence type="predicted"/>
<feature type="domain" description="Rhodopsin" evidence="2">
    <location>
        <begin position="26"/>
        <end position="258"/>
    </location>
</feature>
<dbReference type="InterPro" id="IPR049326">
    <property type="entry name" value="Rhodopsin_dom_fungi"/>
</dbReference>
<keyword evidence="1" id="KW-1133">Transmembrane helix</keyword>
<dbReference type="PANTHER" id="PTHR39614">
    <property type="entry name" value="INTEGRAL MEMBRANE PROTEIN"/>
    <property type="match status" value="1"/>
</dbReference>
<dbReference type="EMBL" id="KN846995">
    <property type="protein sequence ID" value="KIW89746.1"/>
    <property type="molecule type" value="Genomic_DNA"/>
</dbReference>
<name>A0A0D2EI26_CLAB1</name>
<keyword evidence="1" id="KW-0812">Transmembrane</keyword>
<feature type="transmembrane region" description="Helical" evidence="1">
    <location>
        <begin position="6"/>
        <end position="30"/>
    </location>
</feature>
<protein>
    <recommendedName>
        <fullName evidence="2">Rhodopsin domain-containing protein</fullName>
    </recommendedName>
</protein>
<feature type="transmembrane region" description="Helical" evidence="1">
    <location>
        <begin position="162"/>
        <end position="185"/>
    </location>
</feature>
<reference evidence="3" key="1">
    <citation type="submission" date="2015-01" db="EMBL/GenBank/DDBJ databases">
        <title>The Genome Sequence of Cladophialophora bantiana CBS 173.52.</title>
        <authorList>
            <consortium name="The Broad Institute Genomics Platform"/>
            <person name="Cuomo C."/>
            <person name="de Hoog S."/>
            <person name="Gorbushina A."/>
            <person name="Stielow B."/>
            <person name="Teixiera M."/>
            <person name="Abouelleil A."/>
            <person name="Chapman S.B."/>
            <person name="Priest M."/>
            <person name="Young S.K."/>
            <person name="Wortman J."/>
            <person name="Nusbaum C."/>
            <person name="Birren B."/>
        </authorList>
    </citation>
    <scope>NUCLEOTIDE SEQUENCE [LARGE SCALE GENOMIC DNA]</scope>
    <source>
        <strain evidence="3">CBS 173.52</strain>
    </source>
</reference>
<dbReference type="VEuPathDB" id="FungiDB:Z519_09903"/>
<dbReference type="OrthoDB" id="3918601at2759"/>
<dbReference type="AlphaFoldDB" id="A0A0D2EI26"/>
<evidence type="ECO:0000313" key="4">
    <source>
        <dbReference type="Proteomes" id="UP000053789"/>
    </source>
</evidence>
<keyword evidence="4" id="KW-1185">Reference proteome</keyword>
<dbReference type="Proteomes" id="UP000053789">
    <property type="component" value="Unassembled WGS sequence"/>
</dbReference>
<dbReference type="PANTHER" id="PTHR39614:SF2">
    <property type="entry name" value="INTEGRAL MEMBRANE PROTEIN"/>
    <property type="match status" value="1"/>
</dbReference>
<evidence type="ECO:0000256" key="1">
    <source>
        <dbReference type="SAM" id="Phobius"/>
    </source>
</evidence>
<accession>A0A0D2EI26</accession>
<feature type="transmembrane region" description="Helical" evidence="1">
    <location>
        <begin position="197"/>
        <end position="217"/>
    </location>
</feature>
<feature type="transmembrane region" description="Helical" evidence="1">
    <location>
        <begin position="87"/>
        <end position="108"/>
    </location>
</feature>